<dbReference type="InterPro" id="IPR033454">
    <property type="entry name" value="RecG_wedge"/>
</dbReference>
<dbReference type="GO" id="GO:0004386">
    <property type="term" value="F:helicase activity"/>
    <property type="evidence" value="ECO:0007669"/>
    <property type="project" value="UniProtKB-KW"/>
</dbReference>
<dbReference type="SUPFAM" id="SSF50249">
    <property type="entry name" value="Nucleic acid-binding proteins"/>
    <property type="match status" value="1"/>
</dbReference>
<dbReference type="AlphaFoldDB" id="C4FJ91"/>
<comment type="caution">
    <text evidence="2">The sequence shown here is derived from an EMBL/GenBank/DDBJ whole genome shotgun (WGS) entry which is preliminary data.</text>
</comment>
<dbReference type="Pfam" id="PF17191">
    <property type="entry name" value="RecG_wedge"/>
    <property type="match status" value="1"/>
</dbReference>
<keyword evidence="2" id="KW-0067">ATP-binding</keyword>
<dbReference type="InterPro" id="IPR012340">
    <property type="entry name" value="NA-bd_OB-fold"/>
</dbReference>
<organism evidence="2 3">
    <name type="scientific">Sulfurihydrogenibium yellowstonense SS-5</name>
    <dbReference type="NCBI Taxonomy" id="432331"/>
    <lineage>
        <taxon>Bacteria</taxon>
        <taxon>Pseudomonadati</taxon>
        <taxon>Aquificota</taxon>
        <taxon>Aquificia</taxon>
        <taxon>Aquificales</taxon>
        <taxon>Hydrogenothermaceae</taxon>
        <taxon>Sulfurihydrogenibium</taxon>
    </lineage>
</organism>
<keyword evidence="2" id="KW-0547">Nucleotide-binding</keyword>
<dbReference type="Proteomes" id="UP000005540">
    <property type="component" value="Unassembled WGS sequence"/>
</dbReference>
<name>C4FJ91_9AQUI</name>
<accession>C4FJ91</accession>
<keyword evidence="2" id="KW-0347">Helicase</keyword>
<dbReference type="EMBL" id="ABZS01000046">
    <property type="protein sequence ID" value="EEP60869.1"/>
    <property type="molecule type" value="Genomic_DNA"/>
</dbReference>
<dbReference type="GO" id="GO:0016787">
    <property type="term" value="F:hydrolase activity"/>
    <property type="evidence" value="ECO:0007669"/>
    <property type="project" value="UniProtKB-KW"/>
</dbReference>
<keyword evidence="3" id="KW-1185">Reference proteome</keyword>
<proteinExistence type="predicted"/>
<sequence length="177" mass="20469">MEKINKTLEIIRTVLSYNDKLLERVKISQAILENVGDILTPGLKEDLKSIDSINVNKKREFLKIVLNFLEEVKSKYEKQTTPKQEEAKFDLVQLTKLSIEKLQSLLATEKKAFKKIQVSNVRDALFNLPNRYEDRRIKKILKVKDGETGTFIAEVEDIKKIGRGKLKVEVILKQDNV</sequence>
<reference evidence="2 3" key="1">
    <citation type="submission" date="2009-04" db="EMBL/GenBank/DDBJ databases">
        <authorList>
            <person name="Reysenbach A.-L."/>
            <person name="Heidelberg J.F."/>
            <person name="Nelson W.C."/>
        </authorList>
    </citation>
    <scope>NUCLEOTIDE SEQUENCE [LARGE SCALE GENOMIC DNA]</scope>
    <source>
        <strain evidence="2 3">SS-5</strain>
    </source>
</reference>
<protein>
    <submittedName>
        <fullName evidence="2">Putative ATP-dependent DNA helicase RecG</fullName>
        <ecNumber evidence="2">3.6.1.-</ecNumber>
    </submittedName>
</protein>
<gene>
    <name evidence="2" type="ORF">SULYE_0634</name>
</gene>
<feature type="domain" description="RecG wedge" evidence="1">
    <location>
        <begin position="109"/>
        <end position="176"/>
    </location>
</feature>
<dbReference type="EC" id="3.6.1.-" evidence="2"/>
<feature type="non-terminal residue" evidence="2">
    <location>
        <position position="177"/>
    </location>
</feature>
<evidence type="ECO:0000313" key="3">
    <source>
        <dbReference type="Proteomes" id="UP000005540"/>
    </source>
</evidence>
<evidence type="ECO:0000259" key="1">
    <source>
        <dbReference type="Pfam" id="PF17191"/>
    </source>
</evidence>
<keyword evidence="2" id="KW-0378">Hydrolase</keyword>
<evidence type="ECO:0000313" key="2">
    <source>
        <dbReference type="EMBL" id="EEP60869.1"/>
    </source>
</evidence>